<evidence type="ECO:0000256" key="1">
    <source>
        <dbReference type="ARBA" id="ARBA00004141"/>
    </source>
</evidence>
<organism evidence="13 14">
    <name type="scientific">Paenibacillus thermoaerophilus</name>
    <dbReference type="NCBI Taxonomy" id="1215385"/>
    <lineage>
        <taxon>Bacteria</taxon>
        <taxon>Bacillati</taxon>
        <taxon>Bacillota</taxon>
        <taxon>Bacilli</taxon>
        <taxon>Bacillales</taxon>
        <taxon>Paenibacillaceae</taxon>
        <taxon>Paenibacillus</taxon>
    </lineage>
</organism>
<keyword evidence="5 12" id="KW-1133">Transmembrane helix</keyword>
<dbReference type="EMBL" id="JBHTGQ010000018">
    <property type="protein sequence ID" value="MFC7749869.1"/>
    <property type="molecule type" value="Genomic_DNA"/>
</dbReference>
<accession>A0ABW2V142</accession>
<dbReference type="Pfam" id="PF02628">
    <property type="entry name" value="COX15-CtaA"/>
    <property type="match status" value="1"/>
</dbReference>
<dbReference type="InterPro" id="IPR003780">
    <property type="entry name" value="COX15/CtaA_fam"/>
</dbReference>
<feature type="transmembrane region" description="Helical" evidence="12">
    <location>
        <begin position="276"/>
        <end position="302"/>
    </location>
</feature>
<evidence type="ECO:0000256" key="5">
    <source>
        <dbReference type="ARBA" id="ARBA00022989"/>
    </source>
</evidence>
<dbReference type="InterPro" id="IPR050450">
    <property type="entry name" value="COX15/CtaA_HemeA_synthase"/>
</dbReference>
<evidence type="ECO:0000256" key="9">
    <source>
        <dbReference type="ARBA" id="ARBA00023136"/>
    </source>
</evidence>
<keyword evidence="8" id="KW-0350">Heme biosynthesis</keyword>
<evidence type="ECO:0000313" key="14">
    <source>
        <dbReference type="Proteomes" id="UP001596528"/>
    </source>
</evidence>
<sequence length="306" mass="32748">MKLSPKAVRTLTLWTVIGMGLVLLMGSVVTKTESGMGCGSDFPLCHGKLIPAKTIESMIEYSHRFVSGLVGLLVLYTTAVVWKSVRERADARWFAAIALLFTIVQAIMGALVVKMSQASGVLALHFGFSLIAFAASLLLAIVARQRTAEPQSGATRAVPVSPGFKWLVAVSIVYCYVVVYLGAFVRHTESAGGCTGWPLCNGEVIPELSGPAGIAFLHRIAGLLLMIVVAVLGHIAYRHQSDPTLRRAGVWATVLVVAQVLSGGLVVFTLGSEQFYLFTSLLHTMLISGLFGVLTYMGVLTLRRAP</sequence>
<dbReference type="PANTHER" id="PTHR35457:SF1">
    <property type="entry name" value="HEME A SYNTHASE"/>
    <property type="match status" value="1"/>
</dbReference>
<keyword evidence="2" id="KW-1003">Cell membrane</keyword>
<dbReference type="RefSeq" id="WP_138788168.1">
    <property type="nucleotide sequence ID" value="NZ_JBHTGQ010000018.1"/>
</dbReference>
<evidence type="ECO:0000256" key="2">
    <source>
        <dbReference type="ARBA" id="ARBA00022475"/>
    </source>
</evidence>
<evidence type="ECO:0000256" key="6">
    <source>
        <dbReference type="ARBA" id="ARBA00023002"/>
    </source>
</evidence>
<comment type="caution">
    <text evidence="13">The sequence shown here is derived from an EMBL/GenBank/DDBJ whole genome shotgun (WGS) entry which is preliminary data.</text>
</comment>
<gene>
    <name evidence="13" type="ORF">ACFQWB_07940</name>
</gene>
<feature type="transmembrane region" description="Helical" evidence="12">
    <location>
        <begin position="216"/>
        <end position="237"/>
    </location>
</feature>
<feature type="transmembrane region" description="Helical" evidence="12">
    <location>
        <begin position="12"/>
        <end position="30"/>
    </location>
</feature>
<evidence type="ECO:0000256" key="7">
    <source>
        <dbReference type="ARBA" id="ARBA00023004"/>
    </source>
</evidence>
<keyword evidence="6" id="KW-0560">Oxidoreductase</keyword>
<dbReference type="PANTHER" id="PTHR35457">
    <property type="entry name" value="HEME A SYNTHASE"/>
    <property type="match status" value="1"/>
</dbReference>
<name>A0ABW2V142_9BACL</name>
<feature type="transmembrane region" description="Helical" evidence="12">
    <location>
        <begin position="94"/>
        <end position="113"/>
    </location>
</feature>
<keyword evidence="4" id="KW-0479">Metal-binding</keyword>
<proteinExistence type="predicted"/>
<protein>
    <submittedName>
        <fullName evidence="13">Heme A synthase</fullName>
    </submittedName>
</protein>
<keyword evidence="10" id="KW-1015">Disulfide bond</keyword>
<comment type="pathway">
    <text evidence="11">Porphyrin-containing compound metabolism.</text>
</comment>
<keyword evidence="7" id="KW-0408">Iron</keyword>
<evidence type="ECO:0000256" key="4">
    <source>
        <dbReference type="ARBA" id="ARBA00022723"/>
    </source>
</evidence>
<feature type="transmembrane region" description="Helical" evidence="12">
    <location>
        <begin position="164"/>
        <end position="183"/>
    </location>
</feature>
<evidence type="ECO:0000256" key="8">
    <source>
        <dbReference type="ARBA" id="ARBA00023133"/>
    </source>
</evidence>
<keyword evidence="3 12" id="KW-0812">Transmembrane</keyword>
<feature type="transmembrane region" description="Helical" evidence="12">
    <location>
        <begin position="119"/>
        <end position="143"/>
    </location>
</feature>
<evidence type="ECO:0000256" key="10">
    <source>
        <dbReference type="ARBA" id="ARBA00023157"/>
    </source>
</evidence>
<comment type="subcellular location">
    <subcellularLocation>
        <location evidence="1">Membrane</location>
        <topology evidence="1">Multi-pass membrane protein</topology>
    </subcellularLocation>
</comment>
<dbReference type="Proteomes" id="UP001596528">
    <property type="component" value="Unassembled WGS sequence"/>
</dbReference>
<reference evidence="14" key="1">
    <citation type="journal article" date="2019" name="Int. J. Syst. Evol. Microbiol.">
        <title>The Global Catalogue of Microorganisms (GCM) 10K type strain sequencing project: providing services to taxonomists for standard genome sequencing and annotation.</title>
        <authorList>
            <consortium name="The Broad Institute Genomics Platform"/>
            <consortium name="The Broad Institute Genome Sequencing Center for Infectious Disease"/>
            <person name="Wu L."/>
            <person name="Ma J."/>
        </authorList>
    </citation>
    <scope>NUCLEOTIDE SEQUENCE [LARGE SCALE GENOMIC DNA]</scope>
    <source>
        <strain evidence="14">JCM 18657</strain>
    </source>
</reference>
<feature type="transmembrane region" description="Helical" evidence="12">
    <location>
        <begin position="65"/>
        <end position="82"/>
    </location>
</feature>
<evidence type="ECO:0000256" key="11">
    <source>
        <dbReference type="ARBA" id="ARBA00023444"/>
    </source>
</evidence>
<keyword evidence="9 12" id="KW-0472">Membrane</keyword>
<evidence type="ECO:0000313" key="13">
    <source>
        <dbReference type="EMBL" id="MFC7749869.1"/>
    </source>
</evidence>
<evidence type="ECO:0000256" key="12">
    <source>
        <dbReference type="SAM" id="Phobius"/>
    </source>
</evidence>
<keyword evidence="14" id="KW-1185">Reference proteome</keyword>
<evidence type="ECO:0000256" key="3">
    <source>
        <dbReference type="ARBA" id="ARBA00022692"/>
    </source>
</evidence>
<feature type="transmembrane region" description="Helical" evidence="12">
    <location>
        <begin position="249"/>
        <end position="270"/>
    </location>
</feature>